<feature type="transmembrane region" description="Helical" evidence="1">
    <location>
        <begin position="235"/>
        <end position="254"/>
    </location>
</feature>
<dbReference type="Pfam" id="PF01578">
    <property type="entry name" value="Cytochrom_C_asm"/>
    <property type="match status" value="1"/>
</dbReference>
<keyword evidence="1" id="KW-0472">Membrane</keyword>
<accession>A0A934RS70</accession>
<protein>
    <submittedName>
        <fullName evidence="3">Cytochrome c biogenesis protein CcsA</fullName>
    </submittedName>
</protein>
<evidence type="ECO:0000313" key="4">
    <source>
        <dbReference type="Proteomes" id="UP000604083"/>
    </source>
</evidence>
<dbReference type="AlphaFoldDB" id="A0A934RS70"/>
<feature type="transmembrane region" description="Helical" evidence="1">
    <location>
        <begin position="63"/>
        <end position="82"/>
    </location>
</feature>
<keyword evidence="1" id="KW-1133">Transmembrane helix</keyword>
<dbReference type="GO" id="GO:0020037">
    <property type="term" value="F:heme binding"/>
    <property type="evidence" value="ECO:0007669"/>
    <property type="project" value="InterPro"/>
</dbReference>
<comment type="caution">
    <text evidence="3">The sequence shown here is derived from an EMBL/GenBank/DDBJ whole genome shotgun (WGS) entry which is preliminary data.</text>
</comment>
<dbReference type="EMBL" id="JAENIO010000037">
    <property type="protein sequence ID" value="MBK1834957.1"/>
    <property type="molecule type" value="Genomic_DNA"/>
</dbReference>
<sequence length="255" mass="27681">MIERWLLALATAFAAFAAVNAWRALLHGHRSHWTLPLLGLTFVIQLMALGIRGEMRGACPLSDPGEILAFLSWSLVLFYLLVGPAYRLSLLGLFTAPVVVLLHLIALLPGMMSLQPERVLGTDPWRETHAALSVLSFGSLTLSAVSGCMFLILDKLLKDKKLSGNLFNNLPSVHNLIDSTKRLLLVGVLILTVGIVAGFATPGLGFNKHLIIASVVWLAYLVLVALAYFRGLPPHRLALSSVVFFLLSLPAFGLI</sequence>
<dbReference type="GO" id="GO:0017004">
    <property type="term" value="P:cytochrome complex assembly"/>
    <property type="evidence" value="ECO:0007669"/>
    <property type="project" value="InterPro"/>
</dbReference>
<evidence type="ECO:0000259" key="2">
    <source>
        <dbReference type="Pfam" id="PF01578"/>
    </source>
</evidence>
<proteinExistence type="predicted"/>
<gene>
    <name evidence="3" type="primary">ccsA</name>
    <name evidence="3" type="ORF">JIN78_12880</name>
</gene>
<feature type="transmembrane region" description="Helical" evidence="1">
    <location>
        <begin position="130"/>
        <end position="153"/>
    </location>
</feature>
<organism evidence="3 4">
    <name type="scientific">Roseibacillus ishigakijimensis</name>
    <dbReference type="NCBI Taxonomy" id="454146"/>
    <lineage>
        <taxon>Bacteria</taxon>
        <taxon>Pseudomonadati</taxon>
        <taxon>Verrucomicrobiota</taxon>
        <taxon>Verrucomicrobiia</taxon>
        <taxon>Verrucomicrobiales</taxon>
        <taxon>Verrucomicrobiaceae</taxon>
        <taxon>Roseibacillus</taxon>
    </lineage>
</organism>
<feature type="transmembrane region" description="Helical" evidence="1">
    <location>
        <begin position="183"/>
        <end position="203"/>
    </location>
</feature>
<evidence type="ECO:0000256" key="1">
    <source>
        <dbReference type="SAM" id="Phobius"/>
    </source>
</evidence>
<keyword evidence="4" id="KW-1185">Reference proteome</keyword>
<dbReference type="InterPro" id="IPR002541">
    <property type="entry name" value="Cyt_c_assembly"/>
</dbReference>
<keyword evidence="1" id="KW-0812">Transmembrane</keyword>
<evidence type="ECO:0000313" key="3">
    <source>
        <dbReference type="EMBL" id="MBK1834957.1"/>
    </source>
</evidence>
<dbReference type="RefSeq" id="WP_200392391.1">
    <property type="nucleotide sequence ID" value="NZ_JAENIO010000037.1"/>
</dbReference>
<name>A0A934RS70_9BACT</name>
<feature type="domain" description="Cytochrome c assembly protein" evidence="2">
    <location>
        <begin position="66"/>
        <end position="249"/>
    </location>
</feature>
<dbReference type="Proteomes" id="UP000604083">
    <property type="component" value="Unassembled WGS sequence"/>
</dbReference>
<feature type="transmembrane region" description="Helical" evidence="1">
    <location>
        <begin position="31"/>
        <end position="51"/>
    </location>
</feature>
<reference evidence="3" key="1">
    <citation type="submission" date="2021-01" db="EMBL/GenBank/DDBJ databases">
        <title>Modified the classification status of verrucomicrobia.</title>
        <authorList>
            <person name="Feng X."/>
        </authorList>
    </citation>
    <scope>NUCLEOTIDE SEQUENCE</scope>
    <source>
        <strain evidence="3">KCTC 12986</strain>
    </source>
</reference>
<feature type="transmembrane region" description="Helical" evidence="1">
    <location>
        <begin position="210"/>
        <end position="229"/>
    </location>
</feature>
<feature type="transmembrane region" description="Helical" evidence="1">
    <location>
        <begin position="88"/>
        <end position="109"/>
    </location>
</feature>